<dbReference type="RefSeq" id="WP_168085540.1">
    <property type="nucleotide sequence ID" value="NZ_JAAVJI010000014.1"/>
</dbReference>
<protein>
    <recommendedName>
        <fullName evidence="3">Lipoprotein</fullName>
    </recommendedName>
</protein>
<reference evidence="1 2" key="1">
    <citation type="submission" date="2020-03" db="EMBL/GenBank/DDBJ databases">
        <authorList>
            <person name="Wang L."/>
            <person name="He N."/>
            <person name="Li Y."/>
            <person name="Fang Y."/>
            <person name="Zhang F."/>
        </authorList>
    </citation>
    <scope>NUCLEOTIDE SEQUENCE [LARGE SCALE GENOMIC DNA]</scope>
    <source>
        <strain evidence="2">hsmgli-8</strain>
    </source>
</reference>
<dbReference type="PROSITE" id="PS51257">
    <property type="entry name" value="PROKAR_LIPOPROTEIN"/>
    <property type="match status" value="1"/>
</dbReference>
<comment type="caution">
    <text evidence="1">The sequence shown here is derived from an EMBL/GenBank/DDBJ whole genome shotgun (WGS) entry which is preliminary data.</text>
</comment>
<dbReference type="EMBL" id="JAAVJI010000014">
    <property type="protein sequence ID" value="NJP02965.1"/>
    <property type="molecule type" value="Genomic_DNA"/>
</dbReference>
<dbReference type="Proteomes" id="UP000746535">
    <property type="component" value="Unassembled WGS sequence"/>
</dbReference>
<name>A0ABX0YJ38_9PSED</name>
<gene>
    <name evidence="1" type="ORF">HBH25_19150</name>
</gene>
<proteinExistence type="predicted"/>
<sequence length="137" mass="15100">MRKILPFAAVLALTGCMGLPKPDPNQAWIDLHGPEKNALQAQEVDAQVQDDARYFEVEPGSHELTVRYQFTVAPDNIGPQAAPLSRDCQLNIKYGSFNAGERYELEAGSLGFTPWAKLYDQQRRLVGRAQPAGCQGV</sequence>
<organism evidence="1 2">
    <name type="scientific">Pseudomonas quercus</name>
    <dbReference type="NCBI Taxonomy" id="2722792"/>
    <lineage>
        <taxon>Bacteria</taxon>
        <taxon>Pseudomonadati</taxon>
        <taxon>Pseudomonadota</taxon>
        <taxon>Gammaproteobacteria</taxon>
        <taxon>Pseudomonadales</taxon>
        <taxon>Pseudomonadaceae</taxon>
        <taxon>Pseudomonas</taxon>
    </lineage>
</organism>
<accession>A0ABX0YJ38</accession>
<evidence type="ECO:0008006" key="3">
    <source>
        <dbReference type="Google" id="ProtNLM"/>
    </source>
</evidence>
<evidence type="ECO:0000313" key="1">
    <source>
        <dbReference type="EMBL" id="NJP02965.1"/>
    </source>
</evidence>
<keyword evidence="2" id="KW-1185">Reference proteome</keyword>
<evidence type="ECO:0000313" key="2">
    <source>
        <dbReference type="Proteomes" id="UP000746535"/>
    </source>
</evidence>